<gene>
    <name evidence="1" type="ORF">EPHNCH_1362</name>
</gene>
<protein>
    <submittedName>
        <fullName evidence="1">Uncharacterized protein</fullName>
    </submittedName>
</protein>
<comment type="caution">
    <text evidence="1">The sequence shown here is derived from an EMBL/GenBank/DDBJ whole genome shotgun (WGS) entry which is preliminary data.</text>
</comment>
<reference evidence="1 2" key="1">
    <citation type="submission" date="2015-01" db="EMBL/GenBank/DDBJ databases">
        <title>Genome Sequencing of Rickettsiales.</title>
        <authorList>
            <person name="Daugherty S.C."/>
            <person name="Su Q."/>
            <person name="Abolude K."/>
            <person name="Beier-Sexton M."/>
            <person name="Carlyon J.A."/>
            <person name="Carter R."/>
            <person name="Day N.P."/>
            <person name="Dumler S.J."/>
            <person name="Dyachenko V."/>
            <person name="Godinez A."/>
            <person name="Kurtti T.J."/>
            <person name="Lichay M."/>
            <person name="Mullins K.E."/>
            <person name="Ott S."/>
            <person name="Pappas-Brown V."/>
            <person name="Paris D.H."/>
            <person name="Patel P."/>
            <person name="Richards A.L."/>
            <person name="Sadzewicz L."/>
            <person name="Sears K."/>
            <person name="Seidman D."/>
            <person name="Sengamalay N."/>
            <person name="Stenos J."/>
            <person name="Tallon L.J."/>
            <person name="Vincent G."/>
            <person name="Fraser C.M."/>
            <person name="Munderloh U."/>
            <person name="Dunning-Hotopp J.C."/>
        </authorList>
    </citation>
    <scope>NUCLEOTIDE SEQUENCE [LARGE SCALE GENOMIC DNA]</scope>
    <source>
        <strain evidence="1 2">NCH-1</strain>
    </source>
</reference>
<dbReference type="AlphaFoldDB" id="A0A0F3N474"/>
<evidence type="ECO:0000313" key="1">
    <source>
        <dbReference type="EMBL" id="KJV62845.1"/>
    </source>
</evidence>
<accession>A0A0F3N474</accession>
<proteinExistence type="predicted"/>
<dbReference type="PATRIC" id="fig|1359161.3.peg.1552"/>
<sequence>MFLHLLYRSLLLGSNRCVAVLFYGSAIKGEIVMCGVAILLI</sequence>
<name>A0A0F3N474_ANAPH</name>
<organism evidence="1 2">
    <name type="scientific">Anaplasma phagocytophilum str. NCH-1</name>
    <dbReference type="NCBI Taxonomy" id="1359161"/>
    <lineage>
        <taxon>Bacteria</taxon>
        <taxon>Pseudomonadati</taxon>
        <taxon>Pseudomonadota</taxon>
        <taxon>Alphaproteobacteria</taxon>
        <taxon>Rickettsiales</taxon>
        <taxon>Anaplasmataceae</taxon>
        <taxon>Anaplasma</taxon>
        <taxon>phagocytophilum group</taxon>
    </lineage>
</organism>
<dbReference type="Proteomes" id="UP000033754">
    <property type="component" value="Unassembled WGS sequence"/>
</dbReference>
<evidence type="ECO:0000313" key="2">
    <source>
        <dbReference type="Proteomes" id="UP000033754"/>
    </source>
</evidence>
<dbReference type="EMBL" id="LANT01000009">
    <property type="protein sequence ID" value="KJV62845.1"/>
    <property type="molecule type" value="Genomic_DNA"/>
</dbReference>